<protein>
    <recommendedName>
        <fullName evidence="5">Peptidase metallopeptidase domain-containing protein</fullName>
    </recommendedName>
</protein>
<dbReference type="SMART" id="SM00235">
    <property type="entry name" value="ZnMc"/>
    <property type="match status" value="1"/>
</dbReference>
<feature type="domain" description="Peptidase metallopeptidase" evidence="5">
    <location>
        <begin position="48"/>
        <end position="228"/>
    </location>
</feature>
<dbReference type="AlphaFoldDB" id="A0A2V1HMU9"/>
<evidence type="ECO:0000256" key="2">
    <source>
        <dbReference type="ARBA" id="ARBA00022723"/>
    </source>
</evidence>
<keyword evidence="1" id="KW-0645">Protease</keyword>
<sequence>MQMGKTKMRRAAVGLIAATAVIVSTMVAVQPASAYGLFSYEKNAGFEGFGFDPKNIDVCYDSTLAQGADPGFWPEVLRRSVSVWNDATDRIRFRSLKPTEGHAYSSVCDVQIWGSVSYYDSNGDGTITGGESSVLATGGRTGYINQPGNRYSTGRGYVLINDSIYRRSMSEATLFRSQSVIAHEIGHVLGLAHPAADPDSAQSLMSNSTWPGKPMQDDIDGIEAIYSKITKPIKPEAPYPGNEPGLIRFD</sequence>
<dbReference type="InterPro" id="IPR021190">
    <property type="entry name" value="Pept_M10A"/>
</dbReference>
<proteinExistence type="predicted"/>
<dbReference type="OrthoDB" id="4146452at2"/>
<dbReference type="Proteomes" id="UP000244893">
    <property type="component" value="Unassembled WGS sequence"/>
</dbReference>
<keyword evidence="4" id="KW-0862">Zinc</keyword>
<comment type="caution">
    <text evidence="6">The sequence shown here is derived from an EMBL/GenBank/DDBJ whole genome shotgun (WGS) entry which is preliminary data.</text>
</comment>
<evidence type="ECO:0000256" key="4">
    <source>
        <dbReference type="ARBA" id="ARBA00022833"/>
    </source>
</evidence>
<dbReference type="GO" id="GO:0006508">
    <property type="term" value="P:proteolysis"/>
    <property type="evidence" value="ECO:0007669"/>
    <property type="project" value="UniProtKB-KW"/>
</dbReference>
<dbReference type="PRINTS" id="PR00138">
    <property type="entry name" value="MATRIXIN"/>
</dbReference>
<keyword evidence="2" id="KW-0479">Metal-binding</keyword>
<dbReference type="SUPFAM" id="SSF55486">
    <property type="entry name" value="Metalloproteases ('zincins'), catalytic domain"/>
    <property type="match status" value="1"/>
</dbReference>
<evidence type="ECO:0000256" key="1">
    <source>
        <dbReference type="ARBA" id="ARBA00022670"/>
    </source>
</evidence>
<evidence type="ECO:0000313" key="7">
    <source>
        <dbReference type="Proteomes" id="UP000244893"/>
    </source>
</evidence>
<reference evidence="6 7" key="1">
    <citation type="submission" date="2018-05" db="EMBL/GenBank/DDBJ databases">
        <title>Amnibacterium sp. M8JJ-5, whole genome shotgun sequence.</title>
        <authorList>
            <person name="Tuo L."/>
        </authorList>
    </citation>
    <scope>NUCLEOTIDE SEQUENCE [LARGE SCALE GENOMIC DNA]</scope>
    <source>
        <strain evidence="6 7">M8JJ-5</strain>
    </source>
</reference>
<evidence type="ECO:0000256" key="3">
    <source>
        <dbReference type="ARBA" id="ARBA00022801"/>
    </source>
</evidence>
<dbReference type="InterPro" id="IPR024079">
    <property type="entry name" value="MetalloPept_cat_dom_sf"/>
</dbReference>
<keyword evidence="7" id="KW-1185">Reference proteome</keyword>
<organism evidence="6 7">
    <name type="scientific">Amnibacterium flavum</name>
    <dbReference type="NCBI Taxonomy" id="2173173"/>
    <lineage>
        <taxon>Bacteria</taxon>
        <taxon>Bacillati</taxon>
        <taxon>Actinomycetota</taxon>
        <taxon>Actinomycetes</taxon>
        <taxon>Micrococcales</taxon>
        <taxon>Microbacteriaceae</taxon>
        <taxon>Amnibacterium</taxon>
    </lineage>
</organism>
<gene>
    <name evidence="6" type="ORF">DDQ50_08430</name>
</gene>
<dbReference type="InterPro" id="IPR006026">
    <property type="entry name" value="Peptidase_Metallo"/>
</dbReference>
<dbReference type="GO" id="GO:0031012">
    <property type="term" value="C:extracellular matrix"/>
    <property type="evidence" value="ECO:0007669"/>
    <property type="project" value="InterPro"/>
</dbReference>
<dbReference type="GO" id="GO:0004222">
    <property type="term" value="F:metalloendopeptidase activity"/>
    <property type="evidence" value="ECO:0007669"/>
    <property type="project" value="InterPro"/>
</dbReference>
<keyword evidence="3" id="KW-0378">Hydrolase</keyword>
<dbReference type="Pfam" id="PF00413">
    <property type="entry name" value="Peptidase_M10"/>
    <property type="match status" value="1"/>
</dbReference>
<evidence type="ECO:0000259" key="5">
    <source>
        <dbReference type="SMART" id="SM00235"/>
    </source>
</evidence>
<name>A0A2V1HMU9_9MICO</name>
<dbReference type="InterPro" id="IPR001818">
    <property type="entry name" value="Pept_M10_metallopeptidase"/>
</dbReference>
<dbReference type="Gene3D" id="3.40.390.10">
    <property type="entry name" value="Collagenase (Catalytic Domain)"/>
    <property type="match status" value="1"/>
</dbReference>
<accession>A0A2V1HMU9</accession>
<dbReference type="EMBL" id="QEOP01000002">
    <property type="protein sequence ID" value="PVZ93805.1"/>
    <property type="molecule type" value="Genomic_DNA"/>
</dbReference>
<dbReference type="GO" id="GO:0008270">
    <property type="term" value="F:zinc ion binding"/>
    <property type="evidence" value="ECO:0007669"/>
    <property type="project" value="InterPro"/>
</dbReference>
<evidence type="ECO:0000313" key="6">
    <source>
        <dbReference type="EMBL" id="PVZ93805.1"/>
    </source>
</evidence>